<evidence type="ECO:0000256" key="1">
    <source>
        <dbReference type="ARBA" id="ARBA00022527"/>
    </source>
</evidence>
<dbReference type="PANTHER" id="PTHR24349">
    <property type="entry name" value="SERINE/THREONINE-PROTEIN KINASE"/>
    <property type="match status" value="1"/>
</dbReference>
<evidence type="ECO:0000256" key="6">
    <source>
        <dbReference type="PROSITE-ProRule" id="PRU10141"/>
    </source>
</evidence>
<keyword evidence="2" id="KW-0808">Transferase</keyword>
<reference evidence="8 9" key="1">
    <citation type="submission" date="2024-02" db="EMBL/GenBank/DDBJ databases">
        <authorList>
            <person name="Chen Y."/>
            <person name="Shah S."/>
            <person name="Dougan E. K."/>
            <person name="Thang M."/>
            <person name="Chan C."/>
        </authorList>
    </citation>
    <scope>NUCLEOTIDE SEQUENCE [LARGE SCALE GENOMIC DNA]</scope>
</reference>
<evidence type="ECO:0000313" key="9">
    <source>
        <dbReference type="Proteomes" id="UP001642484"/>
    </source>
</evidence>
<dbReference type="InterPro" id="IPR050205">
    <property type="entry name" value="CDPK_Ser/Thr_kinases"/>
</dbReference>
<evidence type="ECO:0000256" key="3">
    <source>
        <dbReference type="ARBA" id="ARBA00022741"/>
    </source>
</evidence>
<evidence type="ECO:0000256" key="5">
    <source>
        <dbReference type="ARBA" id="ARBA00022840"/>
    </source>
</evidence>
<proteinExistence type="predicted"/>
<dbReference type="EMBL" id="CAXAMN010001113">
    <property type="protein sequence ID" value="CAK8992458.1"/>
    <property type="molecule type" value="Genomic_DNA"/>
</dbReference>
<evidence type="ECO:0000256" key="2">
    <source>
        <dbReference type="ARBA" id="ARBA00022679"/>
    </source>
</evidence>
<keyword evidence="1" id="KW-0723">Serine/threonine-protein kinase</keyword>
<feature type="domain" description="Protein kinase" evidence="7">
    <location>
        <begin position="49"/>
        <end position="313"/>
    </location>
</feature>
<name>A0ABP0HQG7_9DINO</name>
<organism evidence="8 9">
    <name type="scientific">Durusdinium trenchii</name>
    <dbReference type="NCBI Taxonomy" id="1381693"/>
    <lineage>
        <taxon>Eukaryota</taxon>
        <taxon>Sar</taxon>
        <taxon>Alveolata</taxon>
        <taxon>Dinophyceae</taxon>
        <taxon>Suessiales</taxon>
        <taxon>Symbiodiniaceae</taxon>
        <taxon>Durusdinium</taxon>
    </lineage>
</organism>
<protein>
    <recommendedName>
        <fullName evidence="7">Protein kinase domain-containing protein</fullName>
    </recommendedName>
</protein>
<keyword evidence="5 6" id="KW-0067">ATP-binding</keyword>
<sequence>MDQLKQPVGYSSPVGSAEWLQLLQLQLGGAFTWATNESEEGFTINNERFVISGLLGEGSFGSVYRCSCEGHQLAVKILSTERIAMMTNCSQDIVLRRMLQEPEILGCLGGHPNIVQLRCAAVSQQTLRIYIVMQLLECSDLFTEMLRRRQPFKERDAREAVSQLVMAVVHCHRRGVAHRDIKLENVMVASVTPFVIKLIDFGQAIMHDQRVEQMTSMAKTLTTTSVYTPPEVKSKAADDLRYDAFKLDCFAVGVVLYALLMSAWPQTRQPGEFEKHPLWKRLSIQAQDLIRGLLEPDPQKRLSMVDALQHPWLCQKSSMGTRSSKSPTPMDRESEMQVLLSAQSLNKALQRERGSSCWLISGHTDAESACIWFRKSTDEAFEHVEERLSFLNFEGVSEIARELLKLREFTARLRGCCNLRSNMPDAFPQKFDEVFSGYCKLNEDLINLIGSLLVAFKGNGSVAPSAVELKLRMLLHIAEQLGRERGFMSFHIGRPELMHSLSAQLRFAKIQGCRQYLVGSSSPYTQREVVSTADGLLPSLRLAEEPVLSASEIAALERAEEEVMAGKADTFEWFAFLTGMIDKVHQHVSMTVVLFVQDLTSVRVEDTGLGQSVPSLSSAASEIGMQSTPSVLGSLRGSRENLGVRGNSYDSRGSNGVAGSPAHVKRQLSPPEKYAALLQAAAVLHQEEEVVPGLGTLGSFGPFGSLGANRAMSGLSPPPFLAQKEHTPVKVMPLNTPEATPIHPGIWSGNPMQPHHMQALPTMPLAMYSTPAATQVDGLLSPASAPPPSLGSTPAPRSVVVSKGTIGHPHSCRRLGCKFASKERGCREGAECPRCHLCVWSRASEKEASQAA</sequence>
<dbReference type="InterPro" id="IPR008271">
    <property type="entry name" value="Ser/Thr_kinase_AS"/>
</dbReference>
<accession>A0ABP0HQG7</accession>
<dbReference type="PROSITE" id="PS00107">
    <property type="entry name" value="PROTEIN_KINASE_ATP"/>
    <property type="match status" value="1"/>
</dbReference>
<keyword evidence="4" id="KW-0418">Kinase</keyword>
<dbReference type="InterPro" id="IPR011009">
    <property type="entry name" value="Kinase-like_dom_sf"/>
</dbReference>
<dbReference type="Pfam" id="PF08376">
    <property type="entry name" value="NIT"/>
    <property type="match status" value="1"/>
</dbReference>
<dbReference type="InterPro" id="IPR013587">
    <property type="entry name" value="Nitrate/nitrite_sensing"/>
</dbReference>
<gene>
    <name evidence="8" type="ORF">CCMP2556_LOCUS2872</name>
</gene>
<evidence type="ECO:0000259" key="7">
    <source>
        <dbReference type="PROSITE" id="PS50011"/>
    </source>
</evidence>
<dbReference type="InterPro" id="IPR000719">
    <property type="entry name" value="Prot_kinase_dom"/>
</dbReference>
<dbReference type="Gene3D" id="1.10.510.10">
    <property type="entry name" value="Transferase(Phosphotransferase) domain 1"/>
    <property type="match status" value="1"/>
</dbReference>
<comment type="caution">
    <text evidence="8">The sequence shown here is derived from an EMBL/GenBank/DDBJ whole genome shotgun (WGS) entry which is preliminary data.</text>
</comment>
<dbReference type="Pfam" id="PF00069">
    <property type="entry name" value="Pkinase"/>
    <property type="match status" value="1"/>
</dbReference>
<dbReference type="SMART" id="SM00220">
    <property type="entry name" value="S_TKc"/>
    <property type="match status" value="1"/>
</dbReference>
<dbReference type="Proteomes" id="UP001642484">
    <property type="component" value="Unassembled WGS sequence"/>
</dbReference>
<keyword evidence="9" id="KW-1185">Reference proteome</keyword>
<dbReference type="PROSITE" id="PS50011">
    <property type="entry name" value="PROTEIN_KINASE_DOM"/>
    <property type="match status" value="1"/>
</dbReference>
<evidence type="ECO:0000256" key="4">
    <source>
        <dbReference type="ARBA" id="ARBA00022777"/>
    </source>
</evidence>
<dbReference type="PROSITE" id="PS00108">
    <property type="entry name" value="PROTEIN_KINASE_ST"/>
    <property type="match status" value="1"/>
</dbReference>
<dbReference type="InterPro" id="IPR017441">
    <property type="entry name" value="Protein_kinase_ATP_BS"/>
</dbReference>
<keyword evidence="3 6" id="KW-0547">Nucleotide-binding</keyword>
<feature type="binding site" evidence="6">
    <location>
        <position position="76"/>
    </location>
    <ligand>
        <name>ATP</name>
        <dbReference type="ChEBI" id="CHEBI:30616"/>
    </ligand>
</feature>
<dbReference type="SUPFAM" id="SSF56112">
    <property type="entry name" value="Protein kinase-like (PK-like)"/>
    <property type="match status" value="1"/>
</dbReference>
<evidence type="ECO:0000313" key="8">
    <source>
        <dbReference type="EMBL" id="CAK8992458.1"/>
    </source>
</evidence>